<dbReference type="InterPro" id="IPR056906">
    <property type="entry name" value="ORF2/G2P_dom"/>
</dbReference>
<feature type="domain" description="Replication-associated protein ORF2/G2P" evidence="1">
    <location>
        <begin position="69"/>
        <end position="188"/>
    </location>
</feature>
<organism evidence="2">
    <name type="scientific">Sigmofec virus UA08Rod_6110</name>
    <dbReference type="NCBI Taxonomy" id="2929452"/>
    <lineage>
        <taxon>Viruses</taxon>
        <taxon>Monodnaviria</taxon>
        <taxon>Sangervirae</taxon>
        <taxon>Phixviricota</taxon>
        <taxon>Malgrandaviricetes</taxon>
        <taxon>Petitvirales</taxon>
        <taxon>Microviridae</taxon>
    </lineage>
</organism>
<dbReference type="Pfam" id="PF23343">
    <property type="entry name" value="REP_ORF2-G2P"/>
    <property type="match status" value="1"/>
</dbReference>
<reference evidence="2" key="1">
    <citation type="submission" date="2022-02" db="EMBL/GenBank/DDBJ databases">
        <title>Towards deciphering the DNA virus diversity associated with rodent species in the families Cricetidae and Heteromyidae.</title>
        <authorList>
            <person name="Lund M."/>
            <person name="Larsen B.B."/>
            <person name="Gryseels S."/>
            <person name="Kraberger S."/>
            <person name="Rowsey D.M."/>
            <person name="Steger L."/>
            <person name="Yule K.M."/>
            <person name="Upham N.S."/>
            <person name="Worobey M."/>
            <person name="Van Doorslaer K."/>
            <person name="Varsani A."/>
        </authorList>
    </citation>
    <scope>NUCLEOTIDE SEQUENCE</scope>
    <source>
        <strain evidence="2">UA08Rod_6110</strain>
    </source>
</reference>
<evidence type="ECO:0000313" key="2">
    <source>
        <dbReference type="EMBL" id="UPW40927.1"/>
    </source>
</evidence>
<evidence type="ECO:0000259" key="1">
    <source>
        <dbReference type="Pfam" id="PF23343"/>
    </source>
</evidence>
<name>A0A976N0H6_9VIRU</name>
<accession>A0A976N0H6</accession>
<protein>
    <submittedName>
        <fullName evidence="2">Replication initiator protein</fullName>
    </submittedName>
</protein>
<proteinExistence type="predicted"/>
<dbReference type="EMBL" id="OM869519">
    <property type="protein sequence ID" value="UPW40927.1"/>
    <property type="molecule type" value="Genomic_DNA"/>
</dbReference>
<sequence length="321" mass="38072">MVCYHPIRAYWSKKPHPSTGNKYLVFNPSQARTTDFMTVPCGKCEGCLLDKSFAWSVRCTLESQFHRENYFLTLTYDKKHLPSDGLLNRVHVQQFLKRLRKRFSDYKLRVFYCGEYGEARHRPHYHLIVFGLPLSELNYRLYKLSCSKKGNINYYNPIITDIWGKGICTIGSFSSASASYVAQYTMKKNKENLKIASHNHRSRRFSVGRPFIGMSNRPAIGQQFFDKYYKQIFQRESFKVDLGKSVVTVRPLRFFVTQLKKKDPCMYFHCITRPMRRRMIENRRLALYSPDEFSSRIDKKIRNVMIKEERTLRKLEARLDL</sequence>